<dbReference type="AlphaFoldDB" id="A0A0A1TJL1"/>
<keyword evidence="3" id="KW-1185">Reference proteome</keyword>
<organism evidence="2 3">
    <name type="scientific">[Torrubiella] hemipterigena</name>
    <dbReference type="NCBI Taxonomy" id="1531966"/>
    <lineage>
        <taxon>Eukaryota</taxon>
        <taxon>Fungi</taxon>
        <taxon>Dikarya</taxon>
        <taxon>Ascomycota</taxon>
        <taxon>Pezizomycotina</taxon>
        <taxon>Sordariomycetes</taxon>
        <taxon>Hypocreomycetidae</taxon>
        <taxon>Hypocreales</taxon>
        <taxon>Clavicipitaceae</taxon>
        <taxon>Clavicipitaceae incertae sedis</taxon>
        <taxon>'Torrubiella' clade</taxon>
    </lineage>
</organism>
<sequence length="657" mass="71529">MMEEKADDCFPERLARDLELRTDVFMAQKMTAGAPASAITAEYMFRQKTARALASRPRASSPYYTASARIRSLGAIEERDPSLLITQDPTAMVDTASEVDSTVGSEASGGMPPPSFRYRNQSIATAATSLDSSTWKPSPPSSPEPTPAAIESSWINCDSDDDDEPETMRRQQATDLFPDGRSQASLRSLTVPQQFKPIVRKSLPITASCADTGRSPFVHKKSHSVSGGSPMGIPRRSLSCASAQAPRGSAAQYRRAQTPDIVSPIETRARASSPALRRYEAHEDDLMDSAAQVYDRMQSTAYRPVPPRPLAIQTNVAPEVTHLDDGYLSDLEAMSTAEQGVLPLSHQNLHARPSISPSHAPSVQSWLNSSVQGCPISTNNGDDMAKIVPLPPDVVETLRVSTTCFPETMLLSSSLTIETIRSYAKKVRHPVMKPLDITPPTSPTYVEKKSLWRKVVSHRRGDSASISSKPTLTSASMLSVEAIKPWASLRNVFNHCSDYICDAMYAHIVAYNYISALAAKLPQNDTPSIRRNGSILRNESQQEDIPKKAASLLGLGGGGDQLHNKVGRLTKKISSQMTPWMREDISIPSNMNPSQESSIRNIQADLFKCIAQLVATAKLAGTSNATDDVIVEVAVEDADTFLIRSLCEIVRMAEDAN</sequence>
<reference evidence="2 3" key="1">
    <citation type="journal article" date="2015" name="Genome Announc.">
        <title>Draft Genome Sequence and Gene Annotation of the Entomopathogenic Fungus Verticillium hemipterigenum.</title>
        <authorList>
            <person name="Horn F."/>
            <person name="Habel A."/>
            <person name="Scharf D.H."/>
            <person name="Dworschak J."/>
            <person name="Brakhage A.A."/>
            <person name="Guthke R."/>
            <person name="Hertweck C."/>
            <person name="Linde J."/>
        </authorList>
    </citation>
    <scope>NUCLEOTIDE SEQUENCE [LARGE SCALE GENOMIC DNA]</scope>
</reference>
<accession>A0A0A1TJL1</accession>
<evidence type="ECO:0000313" key="2">
    <source>
        <dbReference type="EMBL" id="CEJ90890.1"/>
    </source>
</evidence>
<name>A0A0A1TJL1_9HYPO</name>
<feature type="region of interest" description="Disordered" evidence="1">
    <location>
        <begin position="99"/>
        <end position="118"/>
    </location>
</feature>
<feature type="compositionally biased region" description="Pro residues" evidence="1">
    <location>
        <begin position="137"/>
        <end position="146"/>
    </location>
</feature>
<feature type="region of interest" description="Disordered" evidence="1">
    <location>
        <begin position="128"/>
        <end position="168"/>
    </location>
</feature>
<proteinExistence type="predicted"/>
<dbReference type="EMBL" id="CDHN01000003">
    <property type="protein sequence ID" value="CEJ90890.1"/>
    <property type="molecule type" value="Genomic_DNA"/>
</dbReference>
<dbReference type="STRING" id="1531966.A0A0A1TJL1"/>
<dbReference type="OrthoDB" id="3506470at2759"/>
<evidence type="ECO:0000313" key="3">
    <source>
        <dbReference type="Proteomes" id="UP000039046"/>
    </source>
</evidence>
<dbReference type="HOGENOM" id="CLU_022135_0_0_1"/>
<evidence type="ECO:0000256" key="1">
    <source>
        <dbReference type="SAM" id="MobiDB-lite"/>
    </source>
</evidence>
<dbReference type="Proteomes" id="UP000039046">
    <property type="component" value="Unassembled WGS sequence"/>
</dbReference>
<protein>
    <submittedName>
        <fullName evidence="2">Uncharacterized protein</fullName>
    </submittedName>
</protein>
<gene>
    <name evidence="2" type="ORF">VHEMI06643</name>
</gene>